<dbReference type="Proteomes" id="UP001596152">
    <property type="component" value="Unassembled WGS sequence"/>
</dbReference>
<proteinExistence type="predicted"/>
<reference evidence="2" key="1">
    <citation type="journal article" date="2019" name="Int. J. Syst. Evol. Microbiol.">
        <title>The Global Catalogue of Microorganisms (GCM) 10K type strain sequencing project: providing services to taxonomists for standard genome sequencing and annotation.</title>
        <authorList>
            <consortium name="The Broad Institute Genomics Platform"/>
            <consortium name="The Broad Institute Genome Sequencing Center for Infectious Disease"/>
            <person name="Wu L."/>
            <person name="Ma J."/>
        </authorList>
    </citation>
    <scope>NUCLEOTIDE SEQUENCE [LARGE SCALE GENOMIC DNA]</scope>
    <source>
        <strain evidence="2">JCM 12125</strain>
    </source>
</reference>
<evidence type="ECO:0000313" key="1">
    <source>
        <dbReference type="EMBL" id="MFC5343503.1"/>
    </source>
</evidence>
<dbReference type="RefSeq" id="WP_374039290.1">
    <property type="nucleotide sequence ID" value="NZ_CP169082.1"/>
</dbReference>
<keyword evidence="2" id="KW-1185">Reference proteome</keyword>
<dbReference type="EMBL" id="JBHSLF010000014">
    <property type="protein sequence ID" value="MFC5343503.1"/>
    <property type="molecule type" value="Genomic_DNA"/>
</dbReference>
<name>A0ABW0FQQ0_9CAUL</name>
<organism evidence="1 2">
    <name type="scientific">Brevundimonas staleyi</name>
    <dbReference type="NCBI Taxonomy" id="74326"/>
    <lineage>
        <taxon>Bacteria</taxon>
        <taxon>Pseudomonadati</taxon>
        <taxon>Pseudomonadota</taxon>
        <taxon>Alphaproteobacteria</taxon>
        <taxon>Caulobacterales</taxon>
        <taxon>Caulobacteraceae</taxon>
        <taxon>Brevundimonas</taxon>
    </lineage>
</organism>
<sequence>MTAVRKPAMQTYDIELDQEIVDRLRRMAEKTGDTIENLIASAALDYADRGPPPLNAWTKEDRAEIEEGFAQIDRGEAFTQEQVEARIDALLR</sequence>
<comment type="caution">
    <text evidence="1">The sequence shown here is derived from an EMBL/GenBank/DDBJ whole genome shotgun (WGS) entry which is preliminary data.</text>
</comment>
<gene>
    <name evidence="1" type="ORF">ACFPIE_06215</name>
</gene>
<accession>A0ABW0FQQ0</accession>
<evidence type="ECO:0000313" key="2">
    <source>
        <dbReference type="Proteomes" id="UP001596152"/>
    </source>
</evidence>
<protein>
    <submittedName>
        <fullName evidence="1">Uncharacterized protein</fullName>
    </submittedName>
</protein>